<feature type="compositionally biased region" description="Basic and acidic residues" evidence="1">
    <location>
        <begin position="17"/>
        <end position="36"/>
    </location>
</feature>
<evidence type="ECO:0000256" key="1">
    <source>
        <dbReference type="SAM" id="MobiDB-lite"/>
    </source>
</evidence>
<proteinExistence type="predicted"/>
<feature type="compositionally biased region" description="Basic and acidic residues" evidence="1">
    <location>
        <begin position="110"/>
        <end position="136"/>
    </location>
</feature>
<evidence type="ECO:0000313" key="3">
    <source>
        <dbReference type="Proteomes" id="UP001066276"/>
    </source>
</evidence>
<dbReference type="AlphaFoldDB" id="A0AAV7Q7C9"/>
<dbReference type="Proteomes" id="UP001066276">
    <property type="component" value="Chromosome 6"/>
</dbReference>
<feature type="region of interest" description="Disordered" evidence="1">
    <location>
        <begin position="1"/>
        <end position="136"/>
    </location>
</feature>
<feature type="compositionally biased region" description="Basic and acidic residues" evidence="1">
    <location>
        <begin position="43"/>
        <end position="102"/>
    </location>
</feature>
<gene>
    <name evidence="2" type="ORF">NDU88_001882</name>
</gene>
<dbReference type="EMBL" id="JANPWB010000010">
    <property type="protein sequence ID" value="KAJ1135442.1"/>
    <property type="molecule type" value="Genomic_DNA"/>
</dbReference>
<comment type="caution">
    <text evidence="2">The sequence shown here is derived from an EMBL/GenBank/DDBJ whole genome shotgun (WGS) entry which is preliminary data.</text>
</comment>
<keyword evidence="3" id="KW-1185">Reference proteome</keyword>
<reference evidence="2" key="1">
    <citation type="journal article" date="2022" name="bioRxiv">
        <title>Sequencing and chromosome-scale assembly of the giantPleurodeles waltlgenome.</title>
        <authorList>
            <person name="Brown T."/>
            <person name="Elewa A."/>
            <person name="Iarovenko S."/>
            <person name="Subramanian E."/>
            <person name="Araus A.J."/>
            <person name="Petzold A."/>
            <person name="Susuki M."/>
            <person name="Suzuki K.-i.T."/>
            <person name="Hayashi T."/>
            <person name="Toyoda A."/>
            <person name="Oliveira C."/>
            <person name="Osipova E."/>
            <person name="Leigh N.D."/>
            <person name="Simon A."/>
            <person name="Yun M.H."/>
        </authorList>
    </citation>
    <scope>NUCLEOTIDE SEQUENCE</scope>
    <source>
        <strain evidence="2">20211129_DDA</strain>
        <tissue evidence="2">Liver</tissue>
    </source>
</reference>
<accession>A0AAV7Q7C9</accession>
<name>A0AAV7Q7C9_PLEWA</name>
<sequence>MTRVSRGVTGKGRYGGRYRETRGVKMRDMQRYRETRVPTGETAGEKRKARDRQRYSEYKYVKERDKRRGKKETGRDTENIRCNGERQAERRVEETQTEHGAEKTMVPGEETGRESAKTKMSRGETGRDAEKTRVSR</sequence>
<organism evidence="2 3">
    <name type="scientific">Pleurodeles waltl</name>
    <name type="common">Iberian ribbed newt</name>
    <dbReference type="NCBI Taxonomy" id="8319"/>
    <lineage>
        <taxon>Eukaryota</taxon>
        <taxon>Metazoa</taxon>
        <taxon>Chordata</taxon>
        <taxon>Craniata</taxon>
        <taxon>Vertebrata</taxon>
        <taxon>Euteleostomi</taxon>
        <taxon>Amphibia</taxon>
        <taxon>Batrachia</taxon>
        <taxon>Caudata</taxon>
        <taxon>Salamandroidea</taxon>
        <taxon>Salamandridae</taxon>
        <taxon>Pleurodelinae</taxon>
        <taxon>Pleurodeles</taxon>
    </lineage>
</organism>
<protein>
    <submittedName>
        <fullName evidence="2">Uncharacterized protein</fullName>
    </submittedName>
</protein>
<evidence type="ECO:0000313" key="2">
    <source>
        <dbReference type="EMBL" id="KAJ1135442.1"/>
    </source>
</evidence>